<organism evidence="7 8">
    <name type="scientific">Athelia psychrophila</name>
    <dbReference type="NCBI Taxonomy" id="1759441"/>
    <lineage>
        <taxon>Eukaryota</taxon>
        <taxon>Fungi</taxon>
        <taxon>Dikarya</taxon>
        <taxon>Basidiomycota</taxon>
        <taxon>Agaricomycotina</taxon>
        <taxon>Agaricomycetes</taxon>
        <taxon>Agaricomycetidae</taxon>
        <taxon>Atheliales</taxon>
        <taxon>Atheliaceae</taxon>
        <taxon>Athelia</taxon>
    </lineage>
</organism>
<dbReference type="InterPro" id="IPR051872">
    <property type="entry name" value="Cytochrome_b5/Flavoprotein_Rdt"/>
</dbReference>
<gene>
    <name evidence="7" type="ORF">FIBSPDRAFT_952606</name>
</gene>
<dbReference type="Gene3D" id="3.10.120.10">
    <property type="entry name" value="Cytochrome b5-like heme/steroid binding domain"/>
    <property type="match status" value="1"/>
</dbReference>
<evidence type="ECO:0000256" key="1">
    <source>
        <dbReference type="ARBA" id="ARBA00022617"/>
    </source>
</evidence>
<dbReference type="Proteomes" id="UP000076532">
    <property type="component" value="Unassembled WGS sequence"/>
</dbReference>
<keyword evidence="1 4" id="KW-0349">Heme</keyword>
<dbReference type="AlphaFoldDB" id="A0A166LBT5"/>
<evidence type="ECO:0000256" key="5">
    <source>
        <dbReference type="SAM" id="MobiDB-lite"/>
    </source>
</evidence>
<dbReference type="InterPro" id="IPR018506">
    <property type="entry name" value="Cyt_B5_heme-BS"/>
</dbReference>
<sequence>MPTSRPAPVATSVPSALHSSMYDEKSDSKAVVERVERVEGLPLPVMKRRPNRLRKERTRYTPKPGFKPANLHMPPLVQTEELEQHRFPDDAWICINDLVFDVTAFMAVHPGGRAIVESFAGKQCDWQFERFHGKPQLTVWAERLFVGRVESPPLNLFPEPGRWITTGDI</sequence>
<protein>
    <submittedName>
        <fullName evidence="7">Cytochrome b5</fullName>
    </submittedName>
</protein>
<keyword evidence="8" id="KW-1185">Reference proteome</keyword>
<dbReference type="SMART" id="SM01117">
    <property type="entry name" value="Cyt-b5"/>
    <property type="match status" value="1"/>
</dbReference>
<evidence type="ECO:0000313" key="8">
    <source>
        <dbReference type="Proteomes" id="UP000076532"/>
    </source>
</evidence>
<comment type="similarity">
    <text evidence="4">Belongs to the cytochrome b5 family.</text>
</comment>
<dbReference type="STRING" id="436010.A0A166LBT5"/>
<feature type="region of interest" description="Disordered" evidence="5">
    <location>
        <begin position="1"/>
        <end position="28"/>
    </location>
</feature>
<proteinExistence type="inferred from homology"/>
<dbReference type="GO" id="GO:0004128">
    <property type="term" value="F:cytochrome-b5 reductase activity, acting on NAD(P)H"/>
    <property type="evidence" value="ECO:0007669"/>
    <property type="project" value="TreeGrafter"/>
</dbReference>
<dbReference type="GO" id="GO:0020037">
    <property type="term" value="F:heme binding"/>
    <property type="evidence" value="ECO:0007669"/>
    <property type="project" value="UniProtKB-UniRule"/>
</dbReference>
<dbReference type="InterPro" id="IPR001199">
    <property type="entry name" value="Cyt_B5-like_heme/steroid-bd"/>
</dbReference>
<accession>A0A166LBT5</accession>
<evidence type="ECO:0000313" key="7">
    <source>
        <dbReference type="EMBL" id="KZP22788.1"/>
    </source>
</evidence>
<keyword evidence="2 4" id="KW-0479">Metal-binding</keyword>
<dbReference type="PROSITE" id="PS00191">
    <property type="entry name" value="CYTOCHROME_B5_1"/>
    <property type="match status" value="1"/>
</dbReference>
<dbReference type="OrthoDB" id="260519at2759"/>
<dbReference type="InterPro" id="IPR036400">
    <property type="entry name" value="Cyt_B5-like_heme/steroid_sf"/>
</dbReference>
<dbReference type="GO" id="GO:0005737">
    <property type="term" value="C:cytoplasm"/>
    <property type="evidence" value="ECO:0007669"/>
    <property type="project" value="TreeGrafter"/>
</dbReference>
<dbReference type="PROSITE" id="PS50255">
    <property type="entry name" value="CYTOCHROME_B5_2"/>
    <property type="match status" value="1"/>
</dbReference>
<keyword evidence="3 4" id="KW-0408">Iron</keyword>
<feature type="domain" description="Cytochrome b5 heme-binding" evidence="6">
    <location>
        <begin position="74"/>
        <end position="150"/>
    </location>
</feature>
<dbReference type="PANTHER" id="PTHR46237:SF1">
    <property type="entry name" value="CYTOCHROME B5 REDUCTASE 4"/>
    <property type="match status" value="1"/>
</dbReference>
<dbReference type="PANTHER" id="PTHR46237">
    <property type="entry name" value="CYTOCHROME B5 REDUCTASE 4 FAMILY MEMBER"/>
    <property type="match status" value="1"/>
</dbReference>
<dbReference type="SUPFAM" id="SSF55856">
    <property type="entry name" value="Cytochrome b5-like heme/steroid binding domain"/>
    <property type="match status" value="1"/>
</dbReference>
<evidence type="ECO:0000256" key="2">
    <source>
        <dbReference type="ARBA" id="ARBA00022723"/>
    </source>
</evidence>
<dbReference type="Pfam" id="PF00173">
    <property type="entry name" value="Cyt-b5"/>
    <property type="match status" value="1"/>
</dbReference>
<reference evidence="7 8" key="1">
    <citation type="journal article" date="2016" name="Mol. Biol. Evol.">
        <title>Comparative Genomics of Early-Diverging Mushroom-Forming Fungi Provides Insights into the Origins of Lignocellulose Decay Capabilities.</title>
        <authorList>
            <person name="Nagy L.G."/>
            <person name="Riley R."/>
            <person name="Tritt A."/>
            <person name="Adam C."/>
            <person name="Daum C."/>
            <person name="Floudas D."/>
            <person name="Sun H."/>
            <person name="Yadav J.S."/>
            <person name="Pangilinan J."/>
            <person name="Larsson K.H."/>
            <person name="Matsuura K."/>
            <person name="Barry K."/>
            <person name="Labutti K."/>
            <person name="Kuo R."/>
            <person name="Ohm R.A."/>
            <person name="Bhattacharya S.S."/>
            <person name="Shirouzu T."/>
            <person name="Yoshinaga Y."/>
            <person name="Martin F.M."/>
            <person name="Grigoriev I.V."/>
            <person name="Hibbett D.S."/>
        </authorList>
    </citation>
    <scope>NUCLEOTIDE SEQUENCE [LARGE SCALE GENOMIC DNA]</scope>
    <source>
        <strain evidence="7 8">CBS 109695</strain>
    </source>
</reference>
<name>A0A166LBT5_9AGAM</name>
<evidence type="ECO:0000256" key="4">
    <source>
        <dbReference type="RuleBase" id="RU362121"/>
    </source>
</evidence>
<dbReference type="GO" id="GO:0046872">
    <property type="term" value="F:metal ion binding"/>
    <property type="evidence" value="ECO:0007669"/>
    <property type="project" value="UniProtKB-UniRule"/>
</dbReference>
<evidence type="ECO:0000256" key="3">
    <source>
        <dbReference type="ARBA" id="ARBA00023004"/>
    </source>
</evidence>
<evidence type="ECO:0000259" key="6">
    <source>
        <dbReference type="PROSITE" id="PS50255"/>
    </source>
</evidence>
<dbReference type="EMBL" id="KV417537">
    <property type="protein sequence ID" value="KZP22788.1"/>
    <property type="molecule type" value="Genomic_DNA"/>
</dbReference>